<sequence length="114" mass="12982">MKRTVAEVLVPAVLRLYSHMRARGGQLATYLVRIATDLLNDYRHEIEELIENDEELVQRVQQFQETIGLEASFGNTRNLVTSSAPPEPVTPRAPRKRPASRYTAATPRKRALRI</sequence>
<proteinExistence type="predicted"/>
<evidence type="ECO:0000256" key="2">
    <source>
        <dbReference type="SAM" id="MobiDB-lite"/>
    </source>
</evidence>
<protein>
    <submittedName>
        <fullName evidence="3">Jg8530 protein</fullName>
    </submittedName>
</protein>
<feature type="coiled-coil region" evidence="1">
    <location>
        <begin position="32"/>
        <end position="66"/>
    </location>
</feature>
<organism evidence="3 4">
    <name type="scientific">Pararge aegeria aegeria</name>
    <dbReference type="NCBI Taxonomy" id="348720"/>
    <lineage>
        <taxon>Eukaryota</taxon>
        <taxon>Metazoa</taxon>
        <taxon>Ecdysozoa</taxon>
        <taxon>Arthropoda</taxon>
        <taxon>Hexapoda</taxon>
        <taxon>Insecta</taxon>
        <taxon>Pterygota</taxon>
        <taxon>Neoptera</taxon>
        <taxon>Endopterygota</taxon>
        <taxon>Lepidoptera</taxon>
        <taxon>Glossata</taxon>
        <taxon>Ditrysia</taxon>
        <taxon>Papilionoidea</taxon>
        <taxon>Nymphalidae</taxon>
        <taxon>Satyrinae</taxon>
        <taxon>Satyrini</taxon>
        <taxon>Parargina</taxon>
        <taxon>Pararge</taxon>
    </lineage>
</organism>
<reference evidence="3" key="1">
    <citation type="submission" date="2022-03" db="EMBL/GenBank/DDBJ databases">
        <authorList>
            <person name="Lindestad O."/>
        </authorList>
    </citation>
    <scope>NUCLEOTIDE SEQUENCE</scope>
</reference>
<keyword evidence="4" id="KW-1185">Reference proteome</keyword>
<accession>A0A8S4S3G6</accession>
<gene>
    <name evidence="3" type="primary">jg8530</name>
    <name evidence="3" type="ORF">PAEG_LOCUS21216</name>
</gene>
<dbReference type="EMBL" id="CAKXAJ010025918">
    <property type="protein sequence ID" value="CAH2245859.1"/>
    <property type="molecule type" value="Genomic_DNA"/>
</dbReference>
<dbReference type="AlphaFoldDB" id="A0A8S4S3G6"/>
<feature type="region of interest" description="Disordered" evidence="2">
    <location>
        <begin position="77"/>
        <end position="114"/>
    </location>
</feature>
<evidence type="ECO:0000313" key="3">
    <source>
        <dbReference type="EMBL" id="CAH2245859.1"/>
    </source>
</evidence>
<evidence type="ECO:0000313" key="4">
    <source>
        <dbReference type="Proteomes" id="UP000838756"/>
    </source>
</evidence>
<name>A0A8S4S3G6_9NEOP</name>
<dbReference type="OrthoDB" id="10263978at2759"/>
<keyword evidence="1" id="KW-0175">Coiled coil</keyword>
<comment type="caution">
    <text evidence="3">The sequence shown here is derived from an EMBL/GenBank/DDBJ whole genome shotgun (WGS) entry which is preliminary data.</text>
</comment>
<evidence type="ECO:0000256" key="1">
    <source>
        <dbReference type="SAM" id="Coils"/>
    </source>
</evidence>
<dbReference type="Proteomes" id="UP000838756">
    <property type="component" value="Unassembled WGS sequence"/>
</dbReference>